<dbReference type="PROSITE" id="PS51258">
    <property type="entry name" value="MHD1"/>
    <property type="match status" value="1"/>
</dbReference>
<dbReference type="OrthoDB" id="2015333at2759"/>
<dbReference type="PANTHER" id="PTHR31280">
    <property type="entry name" value="PROTEIN UNC-13 HOMOLOG"/>
    <property type="match status" value="1"/>
</dbReference>
<dbReference type="InterPro" id="IPR014772">
    <property type="entry name" value="Munc13_dom-2"/>
</dbReference>
<dbReference type="PhylomeDB" id="A0A068U462"/>
<dbReference type="InterPro" id="IPR014770">
    <property type="entry name" value="Munc13_1"/>
</dbReference>
<evidence type="ECO:0000313" key="3">
    <source>
        <dbReference type="EMBL" id="CDP03276.1"/>
    </source>
</evidence>
<evidence type="ECO:0000313" key="4">
    <source>
        <dbReference type="Proteomes" id="UP000295252"/>
    </source>
</evidence>
<dbReference type="STRING" id="49390.A0A068U462"/>
<gene>
    <name evidence="3" type="ORF">GSCOC_T00041804001</name>
</gene>
<proteinExistence type="predicted"/>
<dbReference type="PROSITE" id="PS51259">
    <property type="entry name" value="MHD2"/>
    <property type="match status" value="1"/>
</dbReference>
<keyword evidence="4" id="KW-1185">Reference proteome</keyword>
<dbReference type="InParanoid" id="A0A068U462"/>
<dbReference type="OMA" id="NTESMEC"/>
<evidence type="ECO:0000259" key="2">
    <source>
        <dbReference type="PROSITE" id="PS51259"/>
    </source>
</evidence>
<reference evidence="4" key="1">
    <citation type="journal article" date="2014" name="Science">
        <title>The coffee genome provides insight into the convergent evolution of caffeine biosynthesis.</title>
        <authorList>
            <person name="Denoeud F."/>
            <person name="Carretero-Paulet L."/>
            <person name="Dereeper A."/>
            <person name="Droc G."/>
            <person name="Guyot R."/>
            <person name="Pietrella M."/>
            <person name="Zheng C."/>
            <person name="Alberti A."/>
            <person name="Anthony F."/>
            <person name="Aprea G."/>
            <person name="Aury J.M."/>
            <person name="Bento P."/>
            <person name="Bernard M."/>
            <person name="Bocs S."/>
            <person name="Campa C."/>
            <person name="Cenci A."/>
            <person name="Combes M.C."/>
            <person name="Crouzillat D."/>
            <person name="Da Silva C."/>
            <person name="Daddiego L."/>
            <person name="De Bellis F."/>
            <person name="Dussert S."/>
            <person name="Garsmeur O."/>
            <person name="Gayraud T."/>
            <person name="Guignon V."/>
            <person name="Jahn K."/>
            <person name="Jamilloux V."/>
            <person name="Joet T."/>
            <person name="Labadie K."/>
            <person name="Lan T."/>
            <person name="Leclercq J."/>
            <person name="Lepelley M."/>
            <person name="Leroy T."/>
            <person name="Li L.T."/>
            <person name="Librado P."/>
            <person name="Lopez L."/>
            <person name="Munoz A."/>
            <person name="Noel B."/>
            <person name="Pallavicini A."/>
            <person name="Perrotta G."/>
            <person name="Poncet V."/>
            <person name="Pot D."/>
            <person name="Priyono X."/>
            <person name="Rigoreau M."/>
            <person name="Rouard M."/>
            <person name="Rozas J."/>
            <person name="Tranchant-Dubreuil C."/>
            <person name="VanBuren R."/>
            <person name="Zhang Q."/>
            <person name="Andrade A.C."/>
            <person name="Argout X."/>
            <person name="Bertrand B."/>
            <person name="de Kochko A."/>
            <person name="Graziosi G."/>
            <person name="Henry R.J."/>
            <person name="Jayarama X."/>
            <person name="Ming R."/>
            <person name="Nagai C."/>
            <person name="Rounsley S."/>
            <person name="Sankoff D."/>
            <person name="Giuliano G."/>
            <person name="Albert V.A."/>
            <person name="Wincker P."/>
            <person name="Lashermes P."/>
        </authorList>
    </citation>
    <scope>NUCLEOTIDE SEQUENCE [LARGE SCALE GENOMIC DNA]</scope>
    <source>
        <strain evidence="4">cv. DH200-94</strain>
    </source>
</reference>
<sequence length="901" mass="101414">MVLQYSNPTSKIPPLEELPNPFGQLSLHLTQSELRETAYEILIGASRSSGASRPLTYVSNSERTMERSVTSAAASKVKKALGLKSRRKNLGSDEADADKRSSTVGELMRVQMRVSEQTDSRVRRALLRVAAGQLGRRMESMVLPLELLQQFKSSDFPNQLEYEAWQKRNLKILEAGLLLHPHLPLDNRDSSAQQLRQIIRGASEKPMETGKHSQSIQALRNVVMSLACRSFDGSGSGMCHWADGVPLNFHLYRILLESCFDVGDETAVIDEVDEVLELIKKTWIILVEKDAKDLKDPAYRKILSSTMSLILSWAEKQLLAYHENFYGSNIDIMENHVVELTLTSDHLCSVHFLRQMSIINHWLHTCCHLCTFHLILPKKKIISSRKTAKNQQHSLPMLSVLAQNITDLAFNEKEIFSPILKRWHPLATGVAAAKLHACYGNELKQFVSGITELTPDAVLVLIASDKLEKNLVQMAVADSVDSDDGGKAIIQEMTPYEAESVIANLVKSWIKTRVDRLQEWVERNLQQEVWNPRANKERFAPSAVEVLRIIDETLEAFFLLPIATHQILIPDLMNGLDACLQNYIIKSKSGCGSKDTFLPPLPALTRCTAGSKFGVFKKKDRSYMVQVRKSQVGSSDVDDYFGIPKLCVRINTMHLIRKEVEVLEKRITSNLTNSGYVQDSIVTVGSDKMFELSVAACVEGIQQLSEATAYRIIFHNLNHVFWDYLYVGQVSSARIEPFLQLLEQNLEIVSATVHDRVRTRVITQIMKASFDGFLLVLLAGGPSRAFTVQDAAVLDEDFRFLMELFWSDGDGLPTDLIDKYSAASKDVLSLFHTETVKLVEQYKIVTLNRYGASDNSRLPLPPTSGQWSAADPNTILRVLCHRNDEVATKFLKKTYHFPKNL</sequence>
<name>A0A068U462_COFCA</name>
<dbReference type="AlphaFoldDB" id="A0A068U462"/>
<accession>A0A068U462</accession>
<evidence type="ECO:0000259" key="1">
    <source>
        <dbReference type="PROSITE" id="PS51258"/>
    </source>
</evidence>
<dbReference type="Gramene" id="CDP03276">
    <property type="protein sequence ID" value="CDP03276"/>
    <property type="gene ID" value="GSCOC_T00041804001"/>
</dbReference>
<dbReference type="EMBL" id="HG739093">
    <property type="protein sequence ID" value="CDP03276.1"/>
    <property type="molecule type" value="Genomic_DNA"/>
</dbReference>
<dbReference type="Proteomes" id="UP000295252">
    <property type="component" value="Chromosome VIII"/>
</dbReference>
<organism evidence="3 4">
    <name type="scientific">Coffea canephora</name>
    <name type="common">Robusta coffee</name>
    <dbReference type="NCBI Taxonomy" id="49390"/>
    <lineage>
        <taxon>Eukaryota</taxon>
        <taxon>Viridiplantae</taxon>
        <taxon>Streptophyta</taxon>
        <taxon>Embryophyta</taxon>
        <taxon>Tracheophyta</taxon>
        <taxon>Spermatophyta</taxon>
        <taxon>Magnoliopsida</taxon>
        <taxon>eudicotyledons</taxon>
        <taxon>Gunneridae</taxon>
        <taxon>Pentapetalae</taxon>
        <taxon>asterids</taxon>
        <taxon>lamiids</taxon>
        <taxon>Gentianales</taxon>
        <taxon>Rubiaceae</taxon>
        <taxon>Ixoroideae</taxon>
        <taxon>Gardenieae complex</taxon>
        <taxon>Bertiereae - Coffeeae clade</taxon>
        <taxon>Coffeeae</taxon>
        <taxon>Coffea</taxon>
    </lineage>
</organism>
<dbReference type="InterPro" id="IPR008528">
    <property type="entry name" value="unc-13_homologue"/>
</dbReference>
<protein>
    <recommendedName>
        <fullName evidence="5">MHD1 domain-containing protein</fullName>
    </recommendedName>
</protein>
<dbReference type="PANTHER" id="PTHR31280:SF16">
    <property type="entry name" value="GLS PROTEIN (DUF810)"/>
    <property type="match status" value="1"/>
</dbReference>
<dbReference type="Pfam" id="PF25761">
    <property type="entry name" value="TPR_PATROL1"/>
    <property type="match status" value="1"/>
</dbReference>
<dbReference type="InterPro" id="IPR057984">
    <property type="entry name" value="PATROL1_C"/>
</dbReference>
<feature type="domain" description="MHD1" evidence="1">
    <location>
        <begin position="458"/>
        <end position="601"/>
    </location>
</feature>
<evidence type="ECO:0008006" key="5">
    <source>
        <dbReference type="Google" id="ProtNLM"/>
    </source>
</evidence>
<feature type="domain" description="MHD2" evidence="2">
    <location>
        <begin position="732"/>
        <end position="842"/>
    </location>
</feature>